<name>A0ABR0QK39_GOSAR</name>
<organism evidence="1 2">
    <name type="scientific">Gossypium arboreum</name>
    <name type="common">Tree cotton</name>
    <name type="synonym">Gossypium nanking</name>
    <dbReference type="NCBI Taxonomy" id="29729"/>
    <lineage>
        <taxon>Eukaryota</taxon>
        <taxon>Viridiplantae</taxon>
        <taxon>Streptophyta</taxon>
        <taxon>Embryophyta</taxon>
        <taxon>Tracheophyta</taxon>
        <taxon>Spermatophyta</taxon>
        <taxon>Magnoliopsida</taxon>
        <taxon>eudicotyledons</taxon>
        <taxon>Gunneridae</taxon>
        <taxon>Pentapetalae</taxon>
        <taxon>rosids</taxon>
        <taxon>malvids</taxon>
        <taxon>Malvales</taxon>
        <taxon>Malvaceae</taxon>
        <taxon>Malvoideae</taxon>
        <taxon>Gossypium</taxon>
    </lineage>
</organism>
<protein>
    <submittedName>
        <fullName evidence="1">Uncharacterized protein</fullName>
    </submittedName>
</protein>
<proteinExistence type="predicted"/>
<comment type="caution">
    <text evidence="1">The sequence shown here is derived from an EMBL/GenBank/DDBJ whole genome shotgun (WGS) entry which is preliminary data.</text>
</comment>
<evidence type="ECO:0000313" key="1">
    <source>
        <dbReference type="EMBL" id="KAK5839608.1"/>
    </source>
</evidence>
<sequence length="110" mass="12207">MDVEALMERTQVDVVAADARVQVGSSSLKRLRDKMSSQSTRKSSGSILVRHRAHFSTVHSVTLSSPIGSMPNLSSSNGVSTLFPKRDQINAGQYPFYPFEINQKWEKVLP</sequence>
<gene>
    <name evidence="1" type="ORF">PVK06_008419</name>
</gene>
<keyword evidence="2" id="KW-1185">Reference proteome</keyword>
<evidence type="ECO:0000313" key="2">
    <source>
        <dbReference type="Proteomes" id="UP001358586"/>
    </source>
</evidence>
<dbReference type="EMBL" id="JARKNE010000003">
    <property type="protein sequence ID" value="KAK5839608.1"/>
    <property type="molecule type" value="Genomic_DNA"/>
</dbReference>
<accession>A0ABR0QK39</accession>
<reference evidence="1 2" key="1">
    <citation type="submission" date="2023-03" db="EMBL/GenBank/DDBJ databases">
        <title>WGS of Gossypium arboreum.</title>
        <authorList>
            <person name="Yu D."/>
        </authorList>
    </citation>
    <scope>NUCLEOTIDE SEQUENCE [LARGE SCALE GENOMIC DNA]</scope>
    <source>
        <tissue evidence="1">Leaf</tissue>
    </source>
</reference>
<dbReference type="Proteomes" id="UP001358586">
    <property type="component" value="Chromosome 3"/>
</dbReference>